<evidence type="ECO:0000313" key="1">
    <source>
        <dbReference type="EMBL" id="MBF0754456.1"/>
    </source>
</evidence>
<evidence type="ECO:0000313" key="2">
    <source>
        <dbReference type="Proteomes" id="UP000647980"/>
    </source>
</evidence>
<name>A0ABR9XZP0_9STAP</name>
<accession>A0ABR9XZP0</accession>
<protein>
    <submittedName>
        <fullName evidence="1">Uncharacterized protein</fullName>
    </submittedName>
</protein>
<dbReference type="Proteomes" id="UP000647980">
    <property type="component" value="Unassembled WGS sequence"/>
</dbReference>
<dbReference type="EMBL" id="JADGLW010000007">
    <property type="protein sequence ID" value="MBF0754456.1"/>
    <property type="molecule type" value="Genomic_DNA"/>
</dbReference>
<proteinExistence type="predicted"/>
<comment type="caution">
    <text evidence="1">The sequence shown here is derived from an EMBL/GenBank/DDBJ whole genome shotgun (WGS) entry which is preliminary data.</text>
</comment>
<reference evidence="1 2" key="1">
    <citation type="submission" date="2020-10" db="EMBL/GenBank/DDBJ databases">
        <title>Mouse Oral microbiota.</title>
        <authorList>
            <person name="Joseph S."/>
            <person name="Aduse-Opoku J."/>
        </authorList>
    </citation>
    <scope>NUCLEOTIDE SEQUENCE [LARGE SCALE GENOMIC DNA]</scope>
    <source>
        <strain evidence="1 2">19428wE5_W307</strain>
    </source>
</reference>
<organism evidence="1 2">
    <name type="scientific">Jeotgalicoccus nanhaiensis</name>
    <dbReference type="NCBI Taxonomy" id="568603"/>
    <lineage>
        <taxon>Bacteria</taxon>
        <taxon>Bacillati</taxon>
        <taxon>Bacillota</taxon>
        <taxon>Bacilli</taxon>
        <taxon>Bacillales</taxon>
        <taxon>Staphylococcaceae</taxon>
        <taxon>Jeotgalicoccus</taxon>
    </lineage>
</organism>
<keyword evidence="2" id="KW-1185">Reference proteome</keyword>
<gene>
    <name evidence="1" type="ORF">IR135_09305</name>
</gene>
<sequence length="283" mass="33644">MIYKKGASFPHPVYYENTSSYQEGFFEFDVLNLSEDKNYYIFTFEYEIQSKFIMDLLRNEQAYLNIIIQSNDNFFSRINYNETMIKIPKNRLSLNKKTEVQLQIQSKQEVYFSETQELTTFYNEFKKDIVVPKNSLLGFSNTVRYDGKGNKPLLLFEYETDPELKSEFKVDLRPETIVLVFKDEKYRMKEFNKNLSNMYVYAGLSQSLIQFINNYGKDEEYVDLESLSSSNLDVLDQKLFELLESKNVDHISLEEIDEIIYKITDNIVGKYVEAVREVNNYEY</sequence>
<dbReference type="RefSeq" id="WP_135098839.1">
    <property type="nucleotide sequence ID" value="NZ_JADGLW010000007.1"/>
</dbReference>